<keyword evidence="4" id="KW-0472">Membrane</keyword>
<evidence type="ECO:0000313" key="6">
    <source>
        <dbReference type="Proteomes" id="UP001152320"/>
    </source>
</evidence>
<keyword evidence="1" id="KW-0433">Leucine-rich repeat</keyword>
<dbReference type="SMART" id="SM00369">
    <property type="entry name" value="LRR_TYP"/>
    <property type="match status" value="6"/>
</dbReference>
<dbReference type="SUPFAM" id="SSF52058">
    <property type="entry name" value="L domain-like"/>
    <property type="match status" value="1"/>
</dbReference>
<evidence type="ECO:0000256" key="1">
    <source>
        <dbReference type="ARBA" id="ARBA00022614"/>
    </source>
</evidence>
<keyword evidence="6" id="KW-1185">Reference proteome</keyword>
<sequence length="450" mass="50516">MGTLGEVGSRKGQRKHNCLLVGTQSLELVGVLLYCTLSVAAQFSPDSTSQSVNHDIIGQDISCDQVCEYDDWFQRAHCDERNLYTIPSSDGCEDTIILELQGNHLTNILVNSLLGYNHLKTLDLSNNDITVMCPGVFSSTKYLTNILINNNDLNELLNGTFTGTENHLIRIYLQRNNIVNIHEHVFQGLKALKSIHLSYNQIQSLPPSVFHGLTRLQYIMLGYNELEHLDATTFKDLVELEVLSLRNNKLKQLPHGLFHGLSSLREVVLSHNELVTLPSPQNLGINSINRFYIDNNNLSQSESILPYLQVTSERLEISNNPLTCDCGFISIQEWYNNRSVENSIEYSVTCNLRDTKYHLDVSLPIPCDHPTTNIVLSPEVKEDPATNNFISSTEDGLPTNDYMSENFKLNQSCGQGTVDIITLTASVYSAVCITICIVLWICYKLKGRVT</sequence>
<protein>
    <submittedName>
        <fullName evidence="5">Platelet glycoprotein V</fullName>
    </submittedName>
</protein>
<dbReference type="PROSITE" id="PS51450">
    <property type="entry name" value="LRR"/>
    <property type="match status" value="3"/>
</dbReference>
<dbReference type="InterPro" id="IPR003591">
    <property type="entry name" value="Leu-rich_rpt_typical-subtyp"/>
</dbReference>
<dbReference type="Pfam" id="PF13855">
    <property type="entry name" value="LRR_8"/>
    <property type="match status" value="2"/>
</dbReference>
<name>A0A9Q1HLJ2_HOLLE</name>
<accession>A0A9Q1HLJ2</accession>
<organism evidence="5 6">
    <name type="scientific">Holothuria leucospilota</name>
    <name type="common">Black long sea cucumber</name>
    <name type="synonym">Mertensiothuria leucospilota</name>
    <dbReference type="NCBI Taxonomy" id="206669"/>
    <lineage>
        <taxon>Eukaryota</taxon>
        <taxon>Metazoa</taxon>
        <taxon>Echinodermata</taxon>
        <taxon>Eleutherozoa</taxon>
        <taxon>Echinozoa</taxon>
        <taxon>Holothuroidea</taxon>
        <taxon>Aspidochirotacea</taxon>
        <taxon>Aspidochirotida</taxon>
        <taxon>Holothuriidae</taxon>
        <taxon>Holothuria</taxon>
    </lineage>
</organism>
<dbReference type="Proteomes" id="UP001152320">
    <property type="component" value="Chromosome 1"/>
</dbReference>
<keyword evidence="3" id="KW-0677">Repeat</keyword>
<dbReference type="EMBL" id="JAIZAY010000001">
    <property type="protein sequence ID" value="KAJ8049768.1"/>
    <property type="molecule type" value="Genomic_DNA"/>
</dbReference>
<dbReference type="Gene3D" id="3.80.10.10">
    <property type="entry name" value="Ribonuclease Inhibitor"/>
    <property type="match status" value="3"/>
</dbReference>
<dbReference type="OrthoDB" id="694479at2759"/>
<dbReference type="AlphaFoldDB" id="A0A9Q1HLJ2"/>
<dbReference type="PANTHER" id="PTHR24369">
    <property type="entry name" value="ANTIGEN BSP, PUTATIVE-RELATED"/>
    <property type="match status" value="1"/>
</dbReference>
<comment type="caution">
    <text evidence="5">The sequence shown here is derived from an EMBL/GenBank/DDBJ whole genome shotgun (WGS) entry which is preliminary data.</text>
</comment>
<proteinExistence type="predicted"/>
<keyword evidence="4" id="KW-0812">Transmembrane</keyword>
<dbReference type="PANTHER" id="PTHR24369:SF210">
    <property type="entry name" value="CHAOPTIN-RELATED"/>
    <property type="match status" value="1"/>
</dbReference>
<evidence type="ECO:0000256" key="4">
    <source>
        <dbReference type="SAM" id="Phobius"/>
    </source>
</evidence>
<feature type="transmembrane region" description="Helical" evidence="4">
    <location>
        <begin position="420"/>
        <end position="443"/>
    </location>
</feature>
<dbReference type="InterPro" id="IPR032675">
    <property type="entry name" value="LRR_dom_sf"/>
</dbReference>
<gene>
    <name evidence="5" type="ORF">HOLleu_02665</name>
</gene>
<keyword evidence="2" id="KW-0732">Signal</keyword>
<evidence type="ECO:0000256" key="3">
    <source>
        <dbReference type="ARBA" id="ARBA00022737"/>
    </source>
</evidence>
<dbReference type="InterPro" id="IPR001611">
    <property type="entry name" value="Leu-rich_rpt"/>
</dbReference>
<dbReference type="GO" id="GO:0005886">
    <property type="term" value="C:plasma membrane"/>
    <property type="evidence" value="ECO:0007669"/>
    <property type="project" value="TreeGrafter"/>
</dbReference>
<reference evidence="5" key="1">
    <citation type="submission" date="2021-10" db="EMBL/GenBank/DDBJ databases">
        <title>Tropical sea cucumber genome reveals ecological adaptation and Cuvierian tubules defense mechanism.</title>
        <authorList>
            <person name="Chen T."/>
        </authorList>
    </citation>
    <scope>NUCLEOTIDE SEQUENCE</scope>
    <source>
        <strain evidence="5">Nanhai2018</strain>
        <tissue evidence="5">Muscle</tissue>
    </source>
</reference>
<dbReference type="InterPro" id="IPR050541">
    <property type="entry name" value="LRR_TM_domain-containing"/>
</dbReference>
<evidence type="ECO:0000256" key="2">
    <source>
        <dbReference type="ARBA" id="ARBA00022729"/>
    </source>
</evidence>
<evidence type="ECO:0000313" key="5">
    <source>
        <dbReference type="EMBL" id="KAJ8049768.1"/>
    </source>
</evidence>
<keyword evidence="4" id="KW-1133">Transmembrane helix</keyword>